<dbReference type="GO" id="GO:0051539">
    <property type="term" value="F:4 iron, 4 sulfur cluster binding"/>
    <property type="evidence" value="ECO:0007669"/>
    <property type="project" value="UniProtKB-KW"/>
</dbReference>
<dbReference type="InterPro" id="IPR006067">
    <property type="entry name" value="NO2/SO3_Rdtase_4Fe4S_dom"/>
</dbReference>
<gene>
    <name evidence="10" type="ORF">LPB137_13955</name>
</gene>
<feature type="domain" description="Nitrite/sulphite reductase 4Fe-4S" evidence="8">
    <location>
        <begin position="126"/>
        <end position="264"/>
    </location>
</feature>
<comment type="similarity">
    <text evidence="1">Belongs to the nitrite and sulfite reductase 4Fe-4S domain family.</text>
</comment>
<evidence type="ECO:0000256" key="7">
    <source>
        <dbReference type="ARBA" id="ARBA00023014"/>
    </source>
</evidence>
<keyword evidence="3" id="KW-0349">Heme</keyword>
<evidence type="ECO:0000256" key="4">
    <source>
        <dbReference type="ARBA" id="ARBA00022723"/>
    </source>
</evidence>
<dbReference type="Pfam" id="PF01077">
    <property type="entry name" value="NIR_SIR"/>
    <property type="match status" value="1"/>
</dbReference>
<dbReference type="EMBL" id="CP019070">
    <property type="protein sequence ID" value="APW66887.1"/>
    <property type="molecule type" value="Genomic_DNA"/>
</dbReference>
<evidence type="ECO:0000259" key="8">
    <source>
        <dbReference type="Pfam" id="PF01077"/>
    </source>
</evidence>
<evidence type="ECO:0000256" key="2">
    <source>
        <dbReference type="ARBA" id="ARBA00022485"/>
    </source>
</evidence>
<dbReference type="OrthoDB" id="5342187at2"/>
<dbReference type="Gene3D" id="3.30.413.10">
    <property type="entry name" value="Sulfite Reductase Hemoprotein, domain 1"/>
    <property type="match status" value="1"/>
</dbReference>
<dbReference type="Pfam" id="PF03460">
    <property type="entry name" value="NIR_SIR_ferr"/>
    <property type="match status" value="2"/>
</dbReference>
<protein>
    <submittedName>
        <fullName evidence="10">Sulfite reductase</fullName>
    </submittedName>
</protein>
<dbReference type="SUPFAM" id="SSF55124">
    <property type="entry name" value="Nitrite/Sulfite reductase N-terminal domain-like"/>
    <property type="match status" value="2"/>
</dbReference>
<keyword evidence="6" id="KW-0408">Iron</keyword>
<dbReference type="GO" id="GO:0016491">
    <property type="term" value="F:oxidoreductase activity"/>
    <property type="evidence" value="ECO:0007669"/>
    <property type="project" value="UniProtKB-KW"/>
</dbReference>
<organism evidence="10 11">
    <name type="scientific">Poseidonibacter parvus</name>
    <dbReference type="NCBI Taxonomy" id="1850254"/>
    <lineage>
        <taxon>Bacteria</taxon>
        <taxon>Pseudomonadati</taxon>
        <taxon>Campylobacterota</taxon>
        <taxon>Epsilonproteobacteria</taxon>
        <taxon>Campylobacterales</taxon>
        <taxon>Arcobacteraceae</taxon>
        <taxon>Poseidonibacter</taxon>
    </lineage>
</organism>
<evidence type="ECO:0000256" key="6">
    <source>
        <dbReference type="ARBA" id="ARBA00023004"/>
    </source>
</evidence>
<evidence type="ECO:0000313" key="11">
    <source>
        <dbReference type="Proteomes" id="UP000186074"/>
    </source>
</evidence>
<proteinExistence type="inferred from homology"/>
<dbReference type="GO" id="GO:0046872">
    <property type="term" value="F:metal ion binding"/>
    <property type="evidence" value="ECO:0007669"/>
    <property type="project" value="UniProtKB-KW"/>
</dbReference>
<dbReference type="KEGG" id="alp:LPB137_13955"/>
<sequence>MSNNLALNIEHIKKEKDGLDVLSDIYIYAVLGEKVSQKDLIRFQWYGIYQQTDDSNYFRIVIPLPLGELNVEQLKTLASISKEYARNSLDINHGQKIEFKWLKMHDLPHIFNLLHNVNLNTIFEAGHTVRNIITCPINTVDCKQLIDVSSIAAKINQSFIGNKKFSNLPNKFQMAISGCKEGCNLKEIPDVNFDAYSYKSNKVLFSVKIIGEHIGYITPSQVIQTSKAIANIYKEYGNRTDINKSSFSSLVNSWGLREFNNILNSSINFNLKDIILEEDNVATKGEHFGINKSIVEGESYVGFKIKSLALSSNDFSSLAKILEKHDASKIKLTNQGNIIILDAPTNNANDLANDLKKVNFNPFI</sequence>
<dbReference type="GO" id="GO:0020037">
    <property type="term" value="F:heme binding"/>
    <property type="evidence" value="ECO:0007669"/>
    <property type="project" value="InterPro"/>
</dbReference>
<dbReference type="InterPro" id="IPR045854">
    <property type="entry name" value="NO2/SO3_Rdtase_4Fe4S_sf"/>
</dbReference>
<evidence type="ECO:0000256" key="3">
    <source>
        <dbReference type="ARBA" id="ARBA00022617"/>
    </source>
</evidence>
<evidence type="ECO:0000256" key="5">
    <source>
        <dbReference type="ARBA" id="ARBA00023002"/>
    </source>
</evidence>
<keyword evidence="7" id="KW-0411">Iron-sulfur</keyword>
<dbReference type="Proteomes" id="UP000186074">
    <property type="component" value="Chromosome"/>
</dbReference>
<accession>A0A1P8KQS2</accession>
<dbReference type="SUPFAM" id="SSF56014">
    <property type="entry name" value="Nitrite and sulphite reductase 4Fe-4S domain-like"/>
    <property type="match status" value="1"/>
</dbReference>
<keyword evidence="5" id="KW-0560">Oxidoreductase</keyword>
<dbReference type="InterPro" id="IPR005117">
    <property type="entry name" value="NiRdtase/SiRdtase_haem-b_fer"/>
</dbReference>
<keyword evidence="2" id="KW-0004">4Fe-4S</keyword>
<reference evidence="10 11" key="1">
    <citation type="submission" date="2017-01" db="EMBL/GenBank/DDBJ databases">
        <title>Genome sequencing of Arcobacter sp. LPB0137.</title>
        <authorList>
            <person name="Lee G.-W."/>
            <person name="Yi H."/>
        </authorList>
    </citation>
    <scope>NUCLEOTIDE SEQUENCE [LARGE SCALE GENOMIC DNA]</scope>
    <source>
        <strain evidence="10 11">LPB0137</strain>
    </source>
</reference>
<dbReference type="InterPro" id="IPR036136">
    <property type="entry name" value="Nit/Sulf_reduc_fer-like_dom_sf"/>
</dbReference>
<dbReference type="AlphaFoldDB" id="A0A1P8KQS2"/>
<keyword evidence="4" id="KW-0479">Metal-binding</keyword>
<dbReference type="PANTHER" id="PTHR32439">
    <property type="entry name" value="FERREDOXIN--NITRITE REDUCTASE, CHLOROPLASTIC"/>
    <property type="match status" value="1"/>
</dbReference>
<evidence type="ECO:0000259" key="9">
    <source>
        <dbReference type="Pfam" id="PF03460"/>
    </source>
</evidence>
<dbReference type="PANTHER" id="PTHR32439:SF0">
    <property type="entry name" value="FERREDOXIN--NITRITE REDUCTASE, CHLOROPLASTIC"/>
    <property type="match status" value="1"/>
</dbReference>
<evidence type="ECO:0000313" key="10">
    <source>
        <dbReference type="EMBL" id="APW66887.1"/>
    </source>
</evidence>
<dbReference type="Gene3D" id="3.90.480.20">
    <property type="match status" value="1"/>
</dbReference>
<evidence type="ECO:0000256" key="1">
    <source>
        <dbReference type="ARBA" id="ARBA00010429"/>
    </source>
</evidence>
<dbReference type="STRING" id="1850254.LPB137_13955"/>
<dbReference type="InterPro" id="IPR051329">
    <property type="entry name" value="NIR_SIR_4Fe-4S"/>
</dbReference>
<dbReference type="RefSeq" id="WP_076089120.1">
    <property type="nucleotide sequence ID" value="NZ_CP019070.1"/>
</dbReference>
<keyword evidence="11" id="KW-1185">Reference proteome</keyword>
<feature type="domain" description="Nitrite/Sulfite reductase ferredoxin-like" evidence="9">
    <location>
        <begin position="49"/>
        <end position="116"/>
    </location>
</feature>
<feature type="domain" description="Nitrite/Sulfite reductase ferredoxin-like" evidence="9">
    <location>
        <begin position="297"/>
        <end position="357"/>
    </location>
</feature>
<name>A0A1P8KQS2_9BACT</name>